<reference evidence="13 14" key="1">
    <citation type="submission" date="2021-01" db="EMBL/GenBank/DDBJ databases">
        <title>FDA dAtabase for Regulatory Grade micrObial Sequences (FDA-ARGOS): Supporting development and validation of Infectious Disease Dx tests.</title>
        <authorList>
            <person name="Nelson B."/>
            <person name="Plummer A."/>
            <person name="Tallon L."/>
            <person name="Sadzewicz L."/>
            <person name="Zhao X."/>
            <person name="Boylan J."/>
            <person name="Ott S."/>
            <person name="Bowen H."/>
            <person name="Vavikolanu K."/>
            <person name="Mehta A."/>
            <person name="Aluvathingal J."/>
            <person name="Nadendla S."/>
            <person name="Myers T."/>
            <person name="Yan Y."/>
            <person name="Sichtig H."/>
        </authorList>
    </citation>
    <scope>NUCLEOTIDE SEQUENCE [LARGE SCALE GENOMIC DNA]</scope>
    <source>
        <strain evidence="13 14">FDAARGOS_1161</strain>
    </source>
</reference>
<dbReference type="Pfam" id="PF00075">
    <property type="entry name" value="RNase_H"/>
    <property type="match status" value="1"/>
</dbReference>
<keyword evidence="10" id="KW-0378">Hydrolase</keyword>
<proteinExistence type="inferred from homology"/>
<gene>
    <name evidence="13" type="ORF">I6J18_23200</name>
</gene>
<dbReference type="Pfam" id="PF01693">
    <property type="entry name" value="Cauli_VI"/>
    <property type="match status" value="1"/>
</dbReference>
<dbReference type="GO" id="GO:0004523">
    <property type="term" value="F:RNA-DNA hybrid ribonuclease activity"/>
    <property type="evidence" value="ECO:0007669"/>
    <property type="project" value="UniProtKB-EC"/>
</dbReference>
<evidence type="ECO:0000256" key="1">
    <source>
        <dbReference type="ARBA" id="ARBA00000077"/>
    </source>
</evidence>
<evidence type="ECO:0000256" key="8">
    <source>
        <dbReference type="ARBA" id="ARBA00022723"/>
    </source>
</evidence>
<dbReference type="InterPro" id="IPR037056">
    <property type="entry name" value="RNase_H1_N_sf"/>
</dbReference>
<protein>
    <recommendedName>
        <fullName evidence="6">Ribonuclease H</fullName>
        <ecNumber evidence="5">3.1.26.4</ecNumber>
    </recommendedName>
</protein>
<dbReference type="Gene3D" id="3.30.420.10">
    <property type="entry name" value="Ribonuclease H-like superfamily/Ribonuclease H"/>
    <property type="match status" value="1"/>
</dbReference>
<evidence type="ECO:0000256" key="2">
    <source>
        <dbReference type="ARBA" id="ARBA00001946"/>
    </source>
</evidence>
<keyword evidence="8" id="KW-0479">Metal-binding</keyword>
<dbReference type="EMBL" id="CP068053">
    <property type="protein sequence ID" value="QQT00427.1"/>
    <property type="molecule type" value="Genomic_DNA"/>
</dbReference>
<evidence type="ECO:0000256" key="3">
    <source>
        <dbReference type="ARBA" id="ARBA00004065"/>
    </source>
</evidence>
<dbReference type="InterPro" id="IPR012337">
    <property type="entry name" value="RNaseH-like_sf"/>
</dbReference>
<dbReference type="FunFam" id="3.40.970.10:FF:000002">
    <property type="entry name" value="Ribonuclease H"/>
    <property type="match status" value="1"/>
</dbReference>
<dbReference type="PANTHER" id="PTHR10642:SF26">
    <property type="entry name" value="RIBONUCLEASE H1"/>
    <property type="match status" value="1"/>
</dbReference>
<dbReference type="CDD" id="cd09277">
    <property type="entry name" value="RNase_HI_bacteria_like"/>
    <property type="match status" value="1"/>
</dbReference>
<evidence type="ECO:0000256" key="5">
    <source>
        <dbReference type="ARBA" id="ARBA00012180"/>
    </source>
</evidence>
<evidence type="ECO:0000313" key="13">
    <source>
        <dbReference type="EMBL" id="QQT00427.1"/>
    </source>
</evidence>
<dbReference type="SUPFAM" id="SSF53098">
    <property type="entry name" value="Ribonuclease H-like"/>
    <property type="match status" value="1"/>
</dbReference>
<evidence type="ECO:0000313" key="14">
    <source>
        <dbReference type="Proteomes" id="UP000595254"/>
    </source>
</evidence>
<keyword evidence="7" id="KW-0540">Nuclease</keyword>
<evidence type="ECO:0000256" key="4">
    <source>
        <dbReference type="ARBA" id="ARBA00005300"/>
    </source>
</evidence>
<keyword evidence="11" id="KW-0460">Magnesium</keyword>
<dbReference type="PANTHER" id="PTHR10642">
    <property type="entry name" value="RIBONUCLEASE H1"/>
    <property type="match status" value="1"/>
</dbReference>
<dbReference type="EC" id="3.1.26.4" evidence="5"/>
<dbReference type="GO" id="GO:0043137">
    <property type="term" value="P:DNA replication, removal of RNA primer"/>
    <property type="evidence" value="ECO:0007669"/>
    <property type="project" value="TreeGrafter"/>
</dbReference>
<comment type="function">
    <text evidence="3">Endonuclease that specifically degrades the RNA of RNA-DNA hybrids.</text>
</comment>
<dbReference type="KEGG" id="ppsr:I6J18_23200"/>
<dbReference type="RefSeq" id="WP_201647772.1">
    <property type="nucleotide sequence ID" value="NZ_CP068053.1"/>
</dbReference>
<comment type="catalytic activity">
    <reaction evidence="1">
        <text>Endonucleolytic cleavage to 5'-phosphomonoester.</text>
        <dbReference type="EC" id="3.1.26.4"/>
    </reaction>
</comment>
<dbReference type="GO" id="GO:0046872">
    <property type="term" value="F:metal ion binding"/>
    <property type="evidence" value="ECO:0007669"/>
    <property type="project" value="UniProtKB-KW"/>
</dbReference>
<dbReference type="Proteomes" id="UP000595254">
    <property type="component" value="Chromosome"/>
</dbReference>
<dbReference type="InterPro" id="IPR036397">
    <property type="entry name" value="RNaseH_sf"/>
</dbReference>
<dbReference type="AlphaFoldDB" id="A0A974NMJ5"/>
<sequence>MAKKKIYAVKIGKKPGLYETWAECKKQIDGYSGAVYKGFTTKAEAEQFIGNNSAFTVAAEKHDNFNIDEYIRLLDDQTLVAFVDGSYNKLSKTYGYGVVLISKNNPLETLMGSDNHIDYVETRNVAGEIDGVKNAIRYGIEKGYKKIVLFYDYIGIEKWAIGDWKANAAISKDYIVFINQIKPSIEIEFRKVKAHSGIIYNELADELAKKSLQNKA</sequence>
<dbReference type="GO" id="GO:0003676">
    <property type="term" value="F:nucleic acid binding"/>
    <property type="evidence" value="ECO:0007669"/>
    <property type="project" value="InterPro"/>
</dbReference>
<dbReference type="PROSITE" id="PS50879">
    <property type="entry name" value="RNASE_H_1"/>
    <property type="match status" value="1"/>
</dbReference>
<evidence type="ECO:0000256" key="11">
    <source>
        <dbReference type="ARBA" id="ARBA00022842"/>
    </source>
</evidence>
<dbReference type="InterPro" id="IPR002156">
    <property type="entry name" value="RNaseH_domain"/>
</dbReference>
<dbReference type="SUPFAM" id="SSF55658">
    <property type="entry name" value="L9 N-domain-like"/>
    <property type="match status" value="1"/>
</dbReference>
<feature type="domain" description="RNase H type-1" evidence="12">
    <location>
        <begin position="75"/>
        <end position="213"/>
    </location>
</feature>
<accession>A0A974NMJ5</accession>
<keyword evidence="9" id="KW-0255">Endonuclease</keyword>
<evidence type="ECO:0000256" key="9">
    <source>
        <dbReference type="ARBA" id="ARBA00022759"/>
    </source>
</evidence>
<evidence type="ECO:0000259" key="12">
    <source>
        <dbReference type="PROSITE" id="PS50879"/>
    </source>
</evidence>
<dbReference type="Gene3D" id="3.40.970.10">
    <property type="entry name" value="Ribonuclease H1, N-terminal domain"/>
    <property type="match status" value="1"/>
</dbReference>
<organism evidence="13 14">
    <name type="scientific">Peribacillus psychrosaccharolyticus</name>
    <name type="common">Bacillus psychrosaccharolyticus</name>
    <dbReference type="NCBI Taxonomy" id="1407"/>
    <lineage>
        <taxon>Bacteria</taxon>
        <taxon>Bacillati</taxon>
        <taxon>Bacillota</taxon>
        <taxon>Bacilli</taxon>
        <taxon>Bacillales</taxon>
        <taxon>Bacillaceae</taxon>
        <taxon>Peribacillus</taxon>
    </lineage>
</organism>
<comment type="cofactor">
    <cofactor evidence="2">
        <name>Mg(2+)</name>
        <dbReference type="ChEBI" id="CHEBI:18420"/>
    </cofactor>
</comment>
<comment type="similarity">
    <text evidence="4">Belongs to the RNase H family.</text>
</comment>
<name>A0A974NMJ5_PERPY</name>
<evidence type="ECO:0000256" key="7">
    <source>
        <dbReference type="ARBA" id="ARBA00022722"/>
    </source>
</evidence>
<keyword evidence="14" id="KW-1185">Reference proteome</keyword>
<evidence type="ECO:0000256" key="10">
    <source>
        <dbReference type="ARBA" id="ARBA00022801"/>
    </source>
</evidence>
<evidence type="ECO:0000256" key="6">
    <source>
        <dbReference type="ARBA" id="ARBA00017721"/>
    </source>
</evidence>
<dbReference type="InterPro" id="IPR050092">
    <property type="entry name" value="RNase_H"/>
</dbReference>
<dbReference type="InterPro" id="IPR009027">
    <property type="entry name" value="Ribosomal_bL9/RNase_H1_N"/>
</dbReference>
<dbReference type="InterPro" id="IPR011320">
    <property type="entry name" value="RNase_H1_N"/>
</dbReference>